<dbReference type="EMBL" id="BARV01027048">
    <property type="protein sequence ID" value="GAI46304.1"/>
    <property type="molecule type" value="Genomic_DNA"/>
</dbReference>
<reference evidence="1" key="1">
    <citation type="journal article" date="2014" name="Front. Microbiol.">
        <title>High frequency of phylogenetically diverse reductive dehalogenase-homologous genes in deep subseafloor sedimentary metagenomes.</title>
        <authorList>
            <person name="Kawai M."/>
            <person name="Futagami T."/>
            <person name="Toyoda A."/>
            <person name="Takaki Y."/>
            <person name="Nishi S."/>
            <person name="Hori S."/>
            <person name="Arai W."/>
            <person name="Tsubouchi T."/>
            <person name="Morono Y."/>
            <person name="Uchiyama I."/>
            <person name="Ito T."/>
            <person name="Fujiyama A."/>
            <person name="Inagaki F."/>
            <person name="Takami H."/>
        </authorList>
    </citation>
    <scope>NUCLEOTIDE SEQUENCE</scope>
    <source>
        <strain evidence="1">Expedition CK06-06</strain>
    </source>
</reference>
<protein>
    <submittedName>
        <fullName evidence="1">Uncharacterized protein</fullName>
    </submittedName>
</protein>
<name>X1QSR3_9ZZZZ</name>
<evidence type="ECO:0000313" key="1">
    <source>
        <dbReference type="EMBL" id="GAI46304.1"/>
    </source>
</evidence>
<accession>X1QSR3</accession>
<organism evidence="1">
    <name type="scientific">marine sediment metagenome</name>
    <dbReference type="NCBI Taxonomy" id="412755"/>
    <lineage>
        <taxon>unclassified sequences</taxon>
        <taxon>metagenomes</taxon>
        <taxon>ecological metagenomes</taxon>
    </lineage>
</organism>
<sequence length="122" mass="14146">MDKIVGLYRERLKGVSTDTVKTLYSKHVPHNMVLFITRFAIYNGDIVARNFEICLCGHGYEHIVDNIVNILSLGYRTSRTMVYLRENERLAVRFSEIAAGKIMEAHITGQWIREEDLMIKVK</sequence>
<proteinExistence type="predicted"/>
<gene>
    <name evidence="1" type="ORF">S06H3_43589</name>
</gene>
<comment type="caution">
    <text evidence="1">The sequence shown here is derived from an EMBL/GenBank/DDBJ whole genome shotgun (WGS) entry which is preliminary data.</text>
</comment>
<dbReference type="AlphaFoldDB" id="X1QSR3"/>